<evidence type="ECO:0000313" key="2">
    <source>
        <dbReference type="EMBL" id="KAF4146148.1"/>
    </source>
</evidence>
<dbReference type="Proteomes" id="UP000704712">
    <property type="component" value="Unassembled WGS sequence"/>
</dbReference>
<evidence type="ECO:0000313" key="3">
    <source>
        <dbReference type="Proteomes" id="UP000704712"/>
    </source>
</evidence>
<gene>
    <name evidence="2" type="ORF">GN958_ATG04623</name>
</gene>
<feature type="compositionally biased region" description="Low complexity" evidence="1">
    <location>
        <begin position="63"/>
        <end position="72"/>
    </location>
</feature>
<evidence type="ECO:0000256" key="1">
    <source>
        <dbReference type="SAM" id="MobiDB-lite"/>
    </source>
</evidence>
<sequence length="72" mass="8011">MTSSTTWPASSNKEWYFYDVSSTRRRTAGGQPTPTAPTASREQLDHQNVGYPNTSKKTRTARKTSTSHATTM</sequence>
<accession>A0A8S9V6K6</accession>
<comment type="caution">
    <text evidence="2">The sequence shown here is derived from an EMBL/GenBank/DDBJ whole genome shotgun (WGS) entry which is preliminary data.</text>
</comment>
<dbReference type="EMBL" id="JAACNO010000644">
    <property type="protein sequence ID" value="KAF4146148.1"/>
    <property type="molecule type" value="Genomic_DNA"/>
</dbReference>
<protein>
    <submittedName>
        <fullName evidence="2">Uncharacterized protein</fullName>
    </submittedName>
</protein>
<reference evidence="2" key="1">
    <citation type="submission" date="2020-03" db="EMBL/GenBank/DDBJ databases">
        <title>Hybrid Assembly of Korean Phytophthora infestans isolates.</title>
        <authorList>
            <person name="Prokchorchik M."/>
            <person name="Lee Y."/>
            <person name="Seo J."/>
            <person name="Cho J.-H."/>
            <person name="Park Y.-E."/>
            <person name="Jang D.-C."/>
            <person name="Im J.-S."/>
            <person name="Choi J.-G."/>
            <person name="Park H.-J."/>
            <person name="Lee G.-B."/>
            <person name="Lee Y.-G."/>
            <person name="Hong S.-Y."/>
            <person name="Cho K."/>
            <person name="Sohn K.H."/>
        </authorList>
    </citation>
    <scope>NUCLEOTIDE SEQUENCE</scope>
    <source>
        <strain evidence="2">KR_2_A2</strain>
    </source>
</reference>
<name>A0A8S9V6K6_PHYIN</name>
<feature type="region of interest" description="Disordered" evidence="1">
    <location>
        <begin position="24"/>
        <end position="72"/>
    </location>
</feature>
<organism evidence="2 3">
    <name type="scientific">Phytophthora infestans</name>
    <name type="common">Potato late blight agent</name>
    <name type="synonym">Botrytis infestans</name>
    <dbReference type="NCBI Taxonomy" id="4787"/>
    <lineage>
        <taxon>Eukaryota</taxon>
        <taxon>Sar</taxon>
        <taxon>Stramenopiles</taxon>
        <taxon>Oomycota</taxon>
        <taxon>Peronosporomycetes</taxon>
        <taxon>Peronosporales</taxon>
        <taxon>Peronosporaceae</taxon>
        <taxon>Phytophthora</taxon>
    </lineage>
</organism>
<feature type="compositionally biased region" description="Low complexity" evidence="1">
    <location>
        <begin position="28"/>
        <end position="39"/>
    </location>
</feature>
<proteinExistence type="predicted"/>
<dbReference type="AlphaFoldDB" id="A0A8S9V6K6"/>